<gene>
    <name evidence="1" type="ORF">DPEC_G00283540</name>
</gene>
<dbReference type="EMBL" id="CM055753">
    <property type="protein sequence ID" value="KAJ7991409.1"/>
    <property type="molecule type" value="Genomic_DNA"/>
</dbReference>
<proteinExistence type="predicted"/>
<evidence type="ECO:0000313" key="1">
    <source>
        <dbReference type="EMBL" id="KAJ7991409.1"/>
    </source>
</evidence>
<sequence>MSSGLLPLDRLGVKQPIVCHVSRSDSADGGDIITNEQKRHPGVEGQKTKDLFLCPGVSWPSELNEDESQMAYYSLIMHTPMGSAQK</sequence>
<name>A0ACC2FJ46_DALPE</name>
<keyword evidence="2" id="KW-1185">Reference proteome</keyword>
<comment type="caution">
    <text evidence="1">The sequence shown here is derived from an EMBL/GenBank/DDBJ whole genome shotgun (WGS) entry which is preliminary data.</text>
</comment>
<reference evidence="1" key="1">
    <citation type="submission" date="2021-05" db="EMBL/GenBank/DDBJ databases">
        <authorList>
            <person name="Pan Q."/>
            <person name="Jouanno E."/>
            <person name="Zahm M."/>
            <person name="Klopp C."/>
            <person name="Cabau C."/>
            <person name="Louis A."/>
            <person name="Berthelot C."/>
            <person name="Parey E."/>
            <person name="Roest Crollius H."/>
            <person name="Montfort J."/>
            <person name="Robinson-Rechavi M."/>
            <person name="Bouchez O."/>
            <person name="Lampietro C."/>
            <person name="Lopez Roques C."/>
            <person name="Donnadieu C."/>
            <person name="Postlethwait J."/>
            <person name="Bobe J."/>
            <person name="Dillon D."/>
            <person name="Chandos A."/>
            <person name="von Hippel F."/>
            <person name="Guiguen Y."/>
        </authorList>
    </citation>
    <scope>NUCLEOTIDE SEQUENCE</scope>
    <source>
        <strain evidence="1">YG-Jan2019</strain>
    </source>
</reference>
<organism evidence="1 2">
    <name type="scientific">Dallia pectoralis</name>
    <name type="common">Alaska blackfish</name>
    <dbReference type="NCBI Taxonomy" id="75939"/>
    <lineage>
        <taxon>Eukaryota</taxon>
        <taxon>Metazoa</taxon>
        <taxon>Chordata</taxon>
        <taxon>Craniata</taxon>
        <taxon>Vertebrata</taxon>
        <taxon>Euteleostomi</taxon>
        <taxon>Actinopterygii</taxon>
        <taxon>Neopterygii</taxon>
        <taxon>Teleostei</taxon>
        <taxon>Protacanthopterygii</taxon>
        <taxon>Esociformes</taxon>
        <taxon>Umbridae</taxon>
        <taxon>Dallia</taxon>
    </lineage>
</organism>
<accession>A0ACC2FJ46</accession>
<protein>
    <submittedName>
        <fullName evidence="1">Uncharacterized protein</fullName>
    </submittedName>
</protein>
<evidence type="ECO:0000313" key="2">
    <source>
        <dbReference type="Proteomes" id="UP001157502"/>
    </source>
</evidence>
<dbReference type="Proteomes" id="UP001157502">
    <property type="component" value="Chromosome 26"/>
</dbReference>